<organism evidence="5 6">
    <name type="scientific">Actinomadura physcomitrii</name>
    <dbReference type="NCBI Taxonomy" id="2650748"/>
    <lineage>
        <taxon>Bacteria</taxon>
        <taxon>Bacillati</taxon>
        <taxon>Actinomycetota</taxon>
        <taxon>Actinomycetes</taxon>
        <taxon>Streptosporangiales</taxon>
        <taxon>Thermomonosporaceae</taxon>
        <taxon>Actinomadura</taxon>
    </lineage>
</organism>
<sequence length="430" mass="44358">MNKRGLSVIAAGVLLAAALAGCGDDGDASAPEGSATPTGPVSQTTVDTLARYTGGEPGAATKDPITIGFINSQGGANAFPQYTVAVEGAVKLVNERLGGIDGHPIKLKTCFIPDKEEQGQVCAQQFLGDKSVVAVMQAATDTGAQSFHATLAGKLPVLGVQPTPAGATAPNTYYISGGQFGAAGFVTYAKDYRKAKSVAMLSAAGLPVAVQAAAAMKKGFEAAGIKVTQATYNPATTDFVPSIVASGAQKADLFLPLVVVQPQCIALAKALKQTKLRAETVTFNDCLGGSVKKALGDFPEWTYLSTTVNEKAPATGEAKADVDAYNDWFRQVASRMDESPAGVSGFQMVLVLSRILTKAGADDLTAATVGKALKEFTGPVFMGEPKIAFGQNPALPAIGSFGSRFYAYKGHGTWTDTAGGQWVRPPAIRP</sequence>
<dbReference type="AlphaFoldDB" id="A0A6I4MKI8"/>
<dbReference type="PROSITE" id="PS51257">
    <property type="entry name" value="PROKAR_LIPOPROTEIN"/>
    <property type="match status" value="1"/>
</dbReference>
<proteinExistence type="inferred from homology"/>
<dbReference type="Proteomes" id="UP000462055">
    <property type="component" value="Unassembled WGS sequence"/>
</dbReference>
<dbReference type="EMBL" id="WBMS02000037">
    <property type="protein sequence ID" value="MWA05420.1"/>
    <property type="molecule type" value="Genomic_DNA"/>
</dbReference>
<keyword evidence="2 3" id="KW-0732">Signal</keyword>
<evidence type="ECO:0000256" key="1">
    <source>
        <dbReference type="ARBA" id="ARBA00010062"/>
    </source>
</evidence>
<feature type="chain" id="PRO_5039423652" evidence="3">
    <location>
        <begin position="21"/>
        <end position="430"/>
    </location>
</feature>
<feature type="domain" description="Leucine-binding protein" evidence="4">
    <location>
        <begin position="64"/>
        <end position="385"/>
    </location>
</feature>
<keyword evidence="6" id="KW-1185">Reference proteome</keyword>
<dbReference type="SUPFAM" id="SSF53822">
    <property type="entry name" value="Periplasmic binding protein-like I"/>
    <property type="match status" value="1"/>
</dbReference>
<protein>
    <submittedName>
        <fullName evidence="5">ABC transporter substrate-binding protein</fullName>
    </submittedName>
</protein>
<evidence type="ECO:0000256" key="2">
    <source>
        <dbReference type="ARBA" id="ARBA00022729"/>
    </source>
</evidence>
<accession>A0A6I4MKI8</accession>
<evidence type="ECO:0000256" key="3">
    <source>
        <dbReference type="SAM" id="SignalP"/>
    </source>
</evidence>
<evidence type="ECO:0000313" key="6">
    <source>
        <dbReference type="Proteomes" id="UP000462055"/>
    </source>
</evidence>
<feature type="signal peptide" evidence="3">
    <location>
        <begin position="1"/>
        <end position="20"/>
    </location>
</feature>
<name>A0A6I4MKI8_9ACTN</name>
<reference evidence="5" key="1">
    <citation type="submission" date="2019-12" db="EMBL/GenBank/DDBJ databases">
        <title>Actinomadura physcomitrii sp. nov., a novel actinomycete isolated from moss [Physcomitrium sphaericum (Ludw) Fuernr].</title>
        <authorList>
            <person name="Zhuang X."/>
        </authorList>
    </citation>
    <scope>NUCLEOTIDE SEQUENCE [LARGE SCALE GENOMIC DNA]</scope>
    <source>
        <strain evidence="5">LD22</strain>
    </source>
</reference>
<dbReference type="Gene3D" id="3.40.50.2300">
    <property type="match status" value="2"/>
</dbReference>
<dbReference type="InterPro" id="IPR028081">
    <property type="entry name" value="Leu-bd"/>
</dbReference>
<evidence type="ECO:0000259" key="4">
    <source>
        <dbReference type="Pfam" id="PF13458"/>
    </source>
</evidence>
<evidence type="ECO:0000313" key="5">
    <source>
        <dbReference type="EMBL" id="MWA05420.1"/>
    </source>
</evidence>
<comment type="similarity">
    <text evidence="1">Belongs to the leucine-binding protein family.</text>
</comment>
<gene>
    <name evidence="5" type="ORF">F8568_034670</name>
</gene>
<dbReference type="RefSeq" id="WP_151597881.1">
    <property type="nucleotide sequence ID" value="NZ_WBMS02000037.1"/>
</dbReference>
<comment type="caution">
    <text evidence="5">The sequence shown here is derived from an EMBL/GenBank/DDBJ whole genome shotgun (WGS) entry which is preliminary data.</text>
</comment>
<dbReference type="Pfam" id="PF13458">
    <property type="entry name" value="Peripla_BP_6"/>
    <property type="match status" value="1"/>
</dbReference>
<dbReference type="InterPro" id="IPR028082">
    <property type="entry name" value="Peripla_BP_I"/>
</dbReference>